<dbReference type="FunFam" id="3.20.20.360:FF:000001">
    <property type="entry name" value="Malate synthase"/>
    <property type="match status" value="1"/>
</dbReference>
<organism evidence="13 14">
    <name type="scientific">Cellulomonas composti</name>
    <dbReference type="NCBI Taxonomy" id="266130"/>
    <lineage>
        <taxon>Bacteria</taxon>
        <taxon>Bacillati</taxon>
        <taxon>Actinomycetota</taxon>
        <taxon>Actinomycetes</taxon>
        <taxon>Micrococcales</taxon>
        <taxon>Cellulomonadaceae</taxon>
        <taxon>Cellulomonas</taxon>
    </lineage>
</organism>
<dbReference type="PIRSF" id="PIRSF001363">
    <property type="entry name" value="Malate_synth"/>
    <property type="match status" value="1"/>
</dbReference>
<feature type="active site" description="Proton acceptor" evidence="8">
    <location>
        <position position="177"/>
    </location>
</feature>
<comment type="pathway">
    <text evidence="9">Carbohydrate metabolism; glyoxylate cycle; (S)-malate from isocitrate: step 2/2.</text>
</comment>
<dbReference type="PROSITE" id="PS00510">
    <property type="entry name" value="MALATE_SYNTHASE"/>
    <property type="match status" value="1"/>
</dbReference>
<dbReference type="Pfam" id="PF20659">
    <property type="entry name" value="MS_C"/>
    <property type="match status" value="1"/>
</dbReference>
<protein>
    <recommendedName>
        <fullName evidence="7 9">Malate synthase</fullName>
        <ecNumber evidence="2 9">2.3.3.9</ecNumber>
    </recommendedName>
</protein>
<dbReference type="AlphaFoldDB" id="A0A511JAD1"/>
<dbReference type="PANTHER" id="PTHR42902:SF1">
    <property type="entry name" value="MALATE SYNTHASE 1-RELATED"/>
    <property type="match status" value="1"/>
</dbReference>
<keyword evidence="3 9" id="KW-0329">Glyoxylate bypass</keyword>
<evidence type="ECO:0000313" key="14">
    <source>
        <dbReference type="Proteomes" id="UP000321720"/>
    </source>
</evidence>
<evidence type="ECO:0000256" key="7">
    <source>
        <dbReference type="ARBA" id="ARBA00068441"/>
    </source>
</evidence>
<dbReference type="EMBL" id="BJWG01000006">
    <property type="protein sequence ID" value="GEL94955.1"/>
    <property type="molecule type" value="Genomic_DNA"/>
</dbReference>
<dbReference type="InterPro" id="IPR046363">
    <property type="entry name" value="MS_N_TIM-barrel_dom"/>
</dbReference>
<dbReference type="Pfam" id="PF20656">
    <property type="entry name" value="MS_N"/>
    <property type="match status" value="1"/>
</dbReference>
<comment type="similarity">
    <text evidence="1 9">Belongs to the malate synthase family.</text>
</comment>
<dbReference type="GO" id="GO:0005737">
    <property type="term" value="C:cytoplasm"/>
    <property type="evidence" value="ECO:0007669"/>
    <property type="project" value="TreeGrafter"/>
</dbReference>
<dbReference type="Gene3D" id="1.20.1220.12">
    <property type="entry name" value="Malate synthase, domain III"/>
    <property type="match status" value="1"/>
</dbReference>
<dbReference type="UniPathway" id="UPA00703">
    <property type="reaction ID" value="UER00720"/>
</dbReference>
<evidence type="ECO:0000256" key="5">
    <source>
        <dbReference type="ARBA" id="ARBA00022679"/>
    </source>
</evidence>
<evidence type="ECO:0000259" key="10">
    <source>
        <dbReference type="Pfam" id="PF01274"/>
    </source>
</evidence>
<reference evidence="13 14" key="1">
    <citation type="submission" date="2019-07" db="EMBL/GenBank/DDBJ databases">
        <title>Whole genome shotgun sequence of Cellulomonas composti NBRC 100758.</title>
        <authorList>
            <person name="Hosoyama A."/>
            <person name="Uohara A."/>
            <person name="Ohji S."/>
            <person name="Ichikawa N."/>
        </authorList>
    </citation>
    <scope>NUCLEOTIDE SEQUENCE [LARGE SCALE GENOMIC DNA]</scope>
    <source>
        <strain evidence="13 14">NBRC 100758</strain>
    </source>
</reference>
<dbReference type="GO" id="GO:0006097">
    <property type="term" value="P:glyoxylate cycle"/>
    <property type="evidence" value="ECO:0007669"/>
    <property type="project" value="UniProtKB-UniPathway"/>
</dbReference>
<evidence type="ECO:0000256" key="8">
    <source>
        <dbReference type="PIRSR" id="PIRSR001363-1"/>
    </source>
</evidence>
<keyword evidence="14" id="KW-1185">Reference proteome</keyword>
<evidence type="ECO:0000256" key="3">
    <source>
        <dbReference type="ARBA" id="ARBA00022435"/>
    </source>
</evidence>
<dbReference type="Proteomes" id="UP000321720">
    <property type="component" value="Unassembled WGS sequence"/>
</dbReference>
<feature type="domain" description="Malate synthase TIM barrel" evidence="10">
    <location>
        <begin position="173"/>
        <end position="425"/>
    </location>
</feature>
<dbReference type="OrthoDB" id="9768429at2"/>
<feature type="active site" description="Proton donor" evidence="8">
    <location>
        <position position="470"/>
    </location>
</feature>
<dbReference type="InterPro" id="IPR006252">
    <property type="entry name" value="Malate_synthA"/>
</dbReference>
<dbReference type="FunFam" id="1.20.1220.12:FF:000001">
    <property type="entry name" value="Malate synthase"/>
    <property type="match status" value="1"/>
</dbReference>
<gene>
    <name evidence="13" type="primary">aceB</name>
    <name evidence="13" type="ORF">CCO02nite_16130</name>
</gene>
<evidence type="ECO:0000259" key="11">
    <source>
        <dbReference type="Pfam" id="PF20656"/>
    </source>
</evidence>
<dbReference type="InterPro" id="IPR048356">
    <property type="entry name" value="MS_N"/>
</dbReference>
<dbReference type="EC" id="2.3.3.9" evidence="2 9"/>
<evidence type="ECO:0000256" key="2">
    <source>
        <dbReference type="ARBA" id="ARBA00012636"/>
    </source>
</evidence>
<feature type="domain" description="Malate synthase C-terminal" evidence="12">
    <location>
        <begin position="436"/>
        <end position="548"/>
    </location>
</feature>
<dbReference type="InterPro" id="IPR019830">
    <property type="entry name" value="Malate_synthase_CS"/>
</dbReference>
<dbReference type="SUPFAM" id="SSF51645">
    <property type="entry name" value="Malate synthase G"/>
    <property type="match status" value="1"/>
</dbReference>
<dbReference type="NCBIfam" id="TIGR01344">
    <property type="entry name" value="malate_syn_A"/>
    <property type="match status" value="1"/>
</dbReference>
<comment type="catalytic activity">
    <reaction evidence="6 9">
        <text>glyoxylate + acetyl-CoA + H2O = (S)-malate + CoA + H(+)</text>
        <dbReference type="Rhea" id="RHEA:18181"/>
        <dbReference type="ChEBI" id="CHEBI:15377"/>
        <dbReference type="ChEBI" id="CHEBI:15378"/>
        <dbReference type="ChEBI" id="CHEBI:15589"/>
        <dbReference type="ChEBI" id="CHEBI:36655"/>
        <dbReference type="ChEBI" id="CHEBI:57287"/>
        <dbReference type="ChEBI" id="CHEBI:57288"/>
        <dbReference type="EC" id="2.3.3.9"/>
    </reaction>
</comment>
<dbReference type="InterPro" id="IPR048355">
    <property type="entry name" value="MS_C"/>
</dbReference>
<dbReference type="Pfam" id="PF01274">
    <property type="entry name" value="MS_TIM-barrel"/>
    <property type="match status" value="1"/>
</dbReference>
<dbReference type="Gene3D" id="3.20.20.360">
    <property type="entry name" value="Malate synthase, domain 3"/>
    <property type="match status" value="1"/>
</dbReference>
<dbReference type="GO" id="GO:0004474">
    <property type="term" value="F:malate synthase activity"/>
    <property type="evidence" value="ECO:0007669"/>
    <property type="project" value="UniProtKB-EC"/>
</dbReference>
<keyword evidence="4 9" id="KW-0816">Tricarboxylic acid cycle</keyword>
<proteinExistence type="inferred from homology"/>
<sequence>MTVITALPSSTLTDPYARPRIDITGAAVAGTDEILTSEALDFVTDLHARFAGRRHDLLLARQRRREAWSNGVDPQFLPITAGVRADRTWRVAGPGPGLEDRRVEITGPTDRKMTVNALNSGAKVWLADHEDAMSPTWENVVGGQLNLFDAIRGQIDFTSPEGKEYRVGEQTPTIVFRPRGWHLTEKHLAFVDRAGQRSSSSASLVDAGLYLFHNAHALIDAGRGPYLYLPKLEGHLEARLWDDVFRFTETYLGLRHGTIRATVLIETIGAAFEMEEILYELREHCAGLNAGRWDYIFSVIKNFRDRGPRFVLPDRSRVTMTVPFMHAYTELLVATCHRRGAQAIGGMSAFIPNRRSPEVTARALEQVRADKQREAGQGFDGTWVAHPDLVPVAREVFDEALGDRVDQRDRLREDVRVTAAQLLDISSAGGSEPGAVTDAGLRGNVSVAVRYLESWLRGVGAAALDDLMEDAATAEISRSQVWQWVHQQVVTDSGTTITPAHVRAVLADVLADLPRSPQDRYDDAAGLFEQVALAEDFPTFLTIPAYTQHLVQRP</sequence>
<dbReference type="CDD" id="cd00727">
    <property type="entry name" value="malate_synt_A"/>
    <property type="match status" value="1"/>
</dbReference>
<name>A0A511JAD1_9CELL</name>
<keyword evidence="5 9" id="KW-0808">Transferase</keyword>
<evidence type="ECO:0000256" key="4">
    <source>
        <dbReference type="ARBA" id="ARBA00022532"/>
    </source>
</evidence>
<comment type="caution">
    <text evidence="13">The sequence shown here is derived from an EMBL/GenBank/DDBJ whole genome shotgun (WGS) entry which is preliminary data.</text>
</comment>
<evidence type="ECO:0000256" key="1">
    <source>
        <dbReference type="ARBA" id="ARBA00006394"/>
    </source>
</evidence>
<accession>A0A511JAD1</accession>
<dbReference type="InterPro" id="IPR011076">
    <property type="entry name" value="Malate_synth_sf"/>
</dbReference>
<dbReference type="GO" id="GO:0006099">
    <property type="term" value="P:tricarboxylic acid cycle"/>
    <property type="evidence" value="ECO:0007669"/>
    <property type="project" value="UniProtKB-KW"/>
</dbReference>
<dbReference type="PANTHER" id="PTHR42902">
    <property type="entry name" value="MALATE SYNTHASE"/>
    <property type="match status" value="1"/>
</dbReference>
<evidence type="ECO:0000256" key="9">
    <source>
        <dbReference type="RuleBase" id="RU000555"/>
    </source>
</evidence>
<dbReference type="RefSeq" id="WP_146842623.1">
    <property type="nucleotide sequence ID" value="NZ_BJWG01000006.1"/>
</dbReference>
<feature type="domain" description="Malate synthase N-terminal" evidence="11">
    <location>
        <begin position="22"/>
        <end position="81"/>
    </location>
</feature>
<dbReference type="InterPro" id="IPR044856">
    <property type="entry name" value="Malate_synth_C_sf"/>
</dbReference>
<dbReference type="InterPro" id="IPR001465">
    <property type="entry name" value="Malate_synthase_TIM"/>
</dbReference>
<evidence type="ECO:0000313" key="13">
    <source>
        <dbReference type="EMBL" id="GEL94955.1"/>
    </source>
</evidence>
<evidence type="ECO:0000259" key="12">
    <source>
        <dbReference type="Pfam" id="PF20659"/>
    </source>
</evidence>
<evidence type="ECO:0000256" key="6">
    <source>
        <dbReference type="ARBA" id="ARBA00047918"/>
    </source>
</evidence>